<dbReference type="InterPro" id="IPR007568">
    <property type="entry name" value="RTA1"/>
</dbReference>
<gene>
    <name evidence="6" type="ORF">MFIFM68171_01670</name>
</gene>
<feature type="transmembrane region" description="Helical" evidence="5">
    <location>
        <begin position="20"/>
        <end position="39"/>
    </location>
</feature>
<dbReference type="EMBL" id="BAAFSV010000001">
    <property type="protein sequence ID" value="GAB1311460.1"/>
    <property type="molecule type" value="Genomic_DNA"/>
</dbReference>
<dbReference type="GeneID" id="98172415"/>
<evidence type="ECO:0000256" key="3">
    <source>
        <dbReference type="ARBA" id="ARBA00022989"/>
    </source>
</evidence>
<dbReference type="PANTHER" id="PTHR31465:SF34">
    <property type="entry name" value="DOMAIN PROTEIN, PUTATIVE (AFU_ORTHOLOGUE AFUA_3G00480)-RELATED"/>
    <property type="match status" value="1"/>
</dbReference>
<keyword evidence="3 5" id="KW-1133">Transmembrane helix</keyword>
<dbReference type="PANTHER" id="PTHR31465">
    <property type="entry name" value="PROTEIN RTA1-RELATED"/>
    <property type="match status" value="1"/>
</dbReference>
<feature type="transmembrane region" description="Helical" evidence="5">
    <location>
        <begin position="120"/>
        <end position="143"/>
    </location>
</feature>
<dbReference type="Pfam" id="PF04479">
    <property type="entry name" value="RTA1"/>
    <property type="match status" value="1"/>
</dbReference>
<evidence type="ECO:0000313" key="6">
    <source>
        <dbReference type="EMBL" id="GAB1311460.1"/>
    </source>
</evidence>
<proteinExistence type="predicted"/>
<comment type="caution">
    <text evidence="6">The sequence shown here is derived from an EMBL/GenBank/DDBJ whole genome shotgun (WGS) entry which is preliminary data.</text>
</comment>
<dbReference type="RefSeq" id="XP_070913193.1">
    <property type="nucleotide sequence ID" value="XM_071057092.1"/>
</dbReference>
<feature type="transmembrane region" description="Helical" evidence="5">
    <location>
        <begin position="196"/>
        <end position="214"/>
    </location>
</feature>
<dbReference type="Proteomes" id="UP001628179">
    <property type="component" value="Unassembled WGS sequence"/>
</dbReference>
<protein>
    <recommendedName>
        <fullName evidence="8">RTA1 domain protein</fullName>
    </recommendedName>
</protein>
<feature type="transmembrane region" description="Helical" evidence="5">
    <location>
        <begin position="249"/>
        <end position="268"/>
    </location>
</feature>
<keyword evidence="7" id="KW-1185">Reference proteome</keyword>
<evidence type="ECO:0000256" key="2">
    <source>
        <dbReference type="ARBA" id="ARBA00022692"/>
    </source>
</evidence>
<name>A0ABQ0G1N6_9PEZI</name>
<keyword evidence="2 5" id="KW-0812">Transmembrane</keyword>
<feature type="transmembrane region" description="Helical" evidence="5">
    <location>
        <begin position="78"/>
        <end position="99"/>
    </location>
</feature>
<evidence type="ECO:0000256" key="4">
    <source>
        <dbReference type="ARBA" id="ARBA00023136"/>
    </source>
</evidence>
<keyword evidence="4 5" id="KW-0472">Membrane</keyword>
<evidence type="ECO:0000256" key="5">
    <source>
        <dbReference type="SAM" id="Phobius"/>
    </source>
</evidence>
<evidence type="ECO:0008006" key="8">
    <source>
        <dbReference type="Google" id="ProtNLM"/>
    </source>
</evidence>
<feature type="transmembrane region" description="Helical" evidence="5">
    <location>
        <begin position="163"/>
        <end position="184"/>
    </location>
</feature>
<organism evidence="6 7">
    <name type="scientific">Madurella fahalii</name>
    <dbReference type="NCBI Taxonomy" id="1157608"/>
    <lineage>
        <taxon>Eukaryota</taxon>
        <taxon>Fungi</taxon>
        <taxon>Dikarya</taxon>
        <taxon>Ascomycota</taxon>
        <taxon>Pezizomycotina</taxon>
        <taxon>Sordariomycetes</taxon>
        <taxon>Sordariomycetidae</taxon>
        <taxon>Sordariales</taxon>
        <taxon>Sordariales incertae sedis</taxon>
        <taxon>Madurella</taxon>
    </lineage>
</organism>
<accession>A0ABQ0G1N6</accession>
<evidence type="ECO:0000256" key="1">
    <source>
        <dbReference type="ARBA" id="ARBA00004141"/>
    </source>
</evidence>
<feature type="transmembrane region" description="Helical" evidence="5">
    <location>
        <begin position="46"/>
        <end position="66"/>
    </location>
</feature>
<comment type="subcellular location">
    <subcellularLocation>
        <location evidence="1">Membrane</location>
        <topology evidence="1">Multi-pass membrane protein</topology>
    </subcellularLocation>
</comment>
<reference evidence="6 7" key="1">
    <citation type="submission" date="2024-09" db="EMBL/GenBank/DDBJ databases">
        <title>Itraconazole resistance in Madurella fahalii resulting from another homologue of gene encoding cytochrome P450 14-alpha sterol demethylase (CYP51).</title>
        <authorList>
            <person name="Yoshioka I."/>
            <person name="Fahal A.H."/>
            <person name="Kaneko S."/>
            <person name="Yaguchi T."/>
        </authorList>
    </citation>
    <scope>NUCLEOTIDE SEQUENCE [LARGE SCALE GENOMIC DNA]</scope>
    <source>
        <strain evidence="6 7">IFM 68171</strain>
    </source>
</reference>
<sequence>MSDGRLETVPGSIWFYAPNQGAPVFFTVAFAASGIFHLWQCIHYKSFWVTFYLPFCCALFTAGFALREYGAFHYDHVYVYLASTLLVYMSPPILELANYHILGRTLHYLPYFSPIHPGRVLSTLGTLSAVVEILNALGVAYLANPTLASSRRELGHDLLRASLALQLAVITLFFTLAGLFHARVARAGIAAPRARAVLLTLYASMALILARTIYRGAEHFGAAGLAVGPGSGPGSEPEALLSPIMRYEWFFYVFEAAPMLVNSVMWNVRHPRRYLPQSYKVYLAQDGSTELMGPGWGDKRNVVMTFVDPFGLVAMCEPGKKGEQFWESNGYHHLLRGKEQNEGV</sequence>
<evidence type="ECO:0000313" key="7">
    <source>
        <dbReference type="Proteomes" id="UP001628179"/>
    </source>
</evidence>